<dbReference type="FunFam" id="1.10.10.10:FF:000001">
    <property type="entry name" value="LysR family transcriptional regulator"/>
    <property type="match status" value="1"/>
</dbReference>
<comment type="caution">
    <text evidence="6">The sequence shown here is derived from an EMBL/GenBank/DDBJ whole genome shotgun (WGS) entry which is preliminary data.</text>
</comment>
<evidence type="ECO:0000256" key="3">
    <source>
        <dbReference type="ARBA" id="ARBA00023125"/>
    </source>
</evidence>
<dbReference type="SUPFAM" id="SSF53850">
    <property type="entry name" value="Periplasmic binding protein-like II"/>
    <property type="match status" value="1"/>
</dbReference>
<accession>A0A8J3I9L8</accession>
<dbReference type="PANTHER" id="PTHR30126">
    <property type="entry name" value="HTH-TYPE TRANSCRIPTIONAL REGULATOR"/>
    <property type="match status" value="1"/>
</dbReference>
<dbReference type="EMBL" id="BNJF01000005">
    <property type="protein sequence ID" value="GHO49350.1"/>
    <property type="molecule type" value="Genomic_DNA"/>
</dbReference>
<dbReference type="InterPro" id="IPR036390">
    <property type="entry name" value="WH_DNA-bd_sf"/>
</dbReference>
<dbReference type="PRINTS" id="PR00039">
    <property type="entry name" value="HTHLYSR"/>
</dbReference>
<organism evidence="6 7">
    <name type="scientific">Ktedonospora formicarum</name>
    <dbReference type="NCBI Taxonomy" id="2778364"/>
    <lineage>
        <taxon>Bacteria</taxon>
        <taxon>Bacillati</taxon>
        <taxon>Chloroflexota</taxon>
        <taxon>Ktedonobacteria</taxon>
        <taxon>Ktedonobacterales</taxon>
        <taxon>Ktedonobacteraceae</taxon>
        <taxon>Ktedonospora</taxon>
    </lineage>
</organism>
<dbReference type="GO" id="GO:0000976">
    <property type="term" value="F:transcription cis-regulatory region binding"/>
    <property type="evidence" value="ECO:0007669"/>
    <property type="project" value="TreeGrafter"/>
</dbReference>
<sequence>MELSEIEAFVTINRVGGFTRAAELLHLSQPAVSRRIELLERELGAPLFERLPGGIRLSEAGRAFLPHAQQILAGVEDGRAAVRALEEDEAGSITLALVGTLASTQLTTHLQTFHRAYPRVHLKLRTARSDEVSTLVQQGDAQLGLRYFVDPRPDIRSVLAINEPLLVVSAAQSRFFAEEPGEPAALHSVPWVTFPLNVGSSGEPFARVLERQLVLHELDAAERIVIDSLTAQKRLIEADFGIGLLPESSVEEELRLGTVRILPIAKLQTLVPVMVIYRRQAYLSRAARSLLATLAPEANVS</sequence>
<dbReference type="CDD" id="cd05466">
    <property type="entry name" value="PBP2_LTTR_substrate"/>
    <property type="match status" value="1"/>
</dbReference>
<keyword evidence="3" id="KW-0238">DNA-binding</keyword>
<feature type="domain" description="HTH lysR-type" evidence="5">
    <location>
        <begin position="1"/>
        <end position="58"/>
    </location>
</feature>
<dbReference type="Pfam" id="PF00126">
    <property type="entry name" value="HTH_1"/>
    <property type="match status" value="1"/>
</dbReference>
<evidence type="ECO:0000256" key="1">
    <source>
        <dbReference type="ARBA" id="ARBA00009437"/>
    </source>
</evidence>
<proteinExistence type="inferred from homology"/>
<keyword evidence="2" id="KW-0805">Transcription regulation</keyword>
<dbReference type="PANTHER" id="PTHR30126:SF40">
    <property type="entry name" value="HTH-TYPE TRANSCRIPTIONAL REGULATOR GLTR"/>
    <property type="match status" value="1"/>
</dbReference>
<dbReference type="InterPro" id="IPR005119">
    <property type="entry name" value="LysR_subst-bd"/>
</dbReference>
<dbReference type="PROSITE" id="PS50931">
    <property type="entry name" value="HTH_LYSR"/>
    <property type="match status" value="1"/>
</dbReference>
<dbReference type="InterPro" id="IPR000847">
    <property type="entry name" value="LysR_HTH_N"/>
</dbReference>
<evidence type="ECO:0000313" key="6">
    <source>
        <dbReference type="EMBL" id="GHO49350.1"/>
    </source>
</evidence>
<evidence type="ECO:0000256" key="2">
    <source>
        <dbReference type="ARBA" id="ARBA00023015"/>
    </source>
</evidence>
<evidence type="ECO:0000259" key="5">
    <source>
        <dbReference type="PROSITE" id="PS50931"/>
    </source>
</evidence>
<dbReference type="AlphaFoldDB" id="A0A8J3I9L8"/>
<comment type="similarity">
    <text evidence="1">Belongs to the LysR transcriptional regulatory family.</text>
</comment>
<dbReference type="SUPFAM" id="SSF46785">
    <property type="entry name" value="Winged helix' DNA-binding domain"/>
    <property type="match status" value="1"/>
</dbReference>
<keyword evidence="7" id="KW-1185">Reference proteome</keyword>
<gene>
    <name evidence="6" type="ORF">KSX_75130</name>
</gene>
<dbReference type="Gene3D" id="1.10.10.10">
    <property type="entry name" value="Winged helix-like DNA-binding domain superfamily/Winged helix DNA-binding domain"/>
    <property type="match status" value="1"/>
</dbReference>
<reference evidence="6" key="1">
    <citation type="submission" date="2020-10" db="EMBL/GenBank/DDBJ databases">
        <title>Taxonomic study of unclassified bacteria belonging to the class Ktedonobacteria.</title>
        <authorList>
            <person name="Yabe S."/>
            <person name="Wang C.M."/>
            <person name="Zheng Y."/>
            <person name="Sakai Y."/>
            <person name="Cavaletti L."/>
            <person name="Monciardini P."/>
            <person name="Donadio S."/>
        </authorList>
    </citation>
    <scope>NUCLEOTIDE SEQUENCE</scope>
    <source>
        <strain evidence="6">SOSP1-1</strain>
    </source>
</reference>
<dbReference type="Gene3D" id="3.40.190.10">
    <property type="entry name" value="Periplasmic binding protein-like II"/>
    <property type="match status" value="2"/>
</dbReference>
<dbReference type="GO" id="GO:0003700">
    <property type="term" value="F:DNA-binding transcription factor activity"/>
    <property type="evidence" value="ECO:0007669"/>
    <property type="project" value="InterPro"/>
</dbReference>
<protein>
    <submittedName>
        <fullName evidence="6">LysR family transcriptional regulator</fullName>
    </submittedName>
</protein>
<dbReference type="Proteomes" id="UP000612362">
    <property type="component" value="Unassembled WGS sequence"/>
</dbReference>
<evidence type="ECO:0000313" key="7">
    <source>
        <dbReference type="Proteomes" id="UP000612362"/>
    </source>
</evidence>
<name>A0A8J3I9L8_9CHLR</name>
<keyword evidence="4" id="KW-0804">Transcription</keyword>
<evidence type="ECO:0000256" key="4">
    <source>
        <dbReference type="ARBA" id="ARBA00023163"/>
    </source>
</evidence>
<dbReference type="InterPro" id="IPR036388">
    <property type="entry name" value="WH-like_DNA-bd_sf"/>
</dbReference>
<dbReference type="Pfam" id="PF03466">
    <property type="entry name" value="LysR_substrate"/>
    <property type="match status" value="1"/>
</dbReference>